<gene>
    <name evidence="1" type="ORF">NUW54_g3181</name>
</gene>
<evidence type="ECO:0000313" key="1">
    <source>
        <dbReference type="EMBL" id="KAJ3008357.1"/>
    </source>
</evidence>
<sequence>MGCERNVFVILYSLLCRHYDIMRVGQKVYVHPEELTEAAASVVLLSDAFMFRAQDLAGLFIQRRLSVDVEMEDFACGMFWGVHKNQDASGFMPDTVTLDLAQAGDVLDPETDSDGVSETILRYPPFCEDFYPQSDDRIQECGTDVRDALKPLLGVWGGIASVTRRIVGNERKIDIDPSGFPSTYQQPESPETYRATFSYHFHPSPTDPNKLIAEPVNPRTYSYTRLTVTMECAGSETDTGPRIYRMTESWNSSTFLNAEYELLLHEDGITLSGGLKNAYSPSSPTVIMKKGSPPEVMMFYPFPADIQGSRAKALWRFALDAVLYDVKRRAFSWNFIKERRDVRARYVSLLRALISNVPLPYEDFRELELLYGRIPPADLHFYTHVAMEPERYPSRWILPRCRACSRILRPDAARLCCYSCLTFDQGLDVDRLDISVFDCEECALNHGAEFQGTCYLFFEFWDAGWTLATFTEKTGLTKDQLEAHFHTAKQAVSDVNIHLRQDSPDVWAADERPSSLSTITEVAEDIFEDVVPDTPIPLQVSGDTTAATEQGSLAHASSVDGEVESQIIQVPGNTILDRSSSSNTGRNTDETSEHAFDLSSGSPVGIESSMPFFNERERTSERPRCIGCGSQVQLPCRICLECPVGTLAEPLYICDVCQPQDAIQHAQHKKKHTLLLVWDGPVPRRSPFIPPVPLPESPLAVAVPRFASPPVAEDADADWYPRRTADPRLDTIASRCERIEVRMDGFESRLSGMDDRLRRVDETLAAVLSLLQRNLTRSGEQ</sequence>
<reference evidence="1" key="1">
    <citation type="submission" date="2022-08" db="EMBL/GenBank/DDBJ databases">
        <title>Genome Sequence of Pycnoporus sanguineus.</title>
        <authorList>
            <person name="Buettner E."/>
        </authorList>
    </citation>
    <scope>NUCLEOTIDE SEQUENCE</scope>
    <source>
        <strain evidence="1">CG-C14</strain>
    </source>
</reference>
<protein>
    <submittedName>
        <fullName evidence="1">Uncharacterized protein</fullName>
    </submittedName>
</protein>
<dbReference type="Proteomes" id="UP001144978">
    <property type="component" value="Unassembled WGS sequence"/>
</dbReference>
<dbReference type="EMBL" id="JANSHE010000651">
    <property type="protein sequence ID" value="KAJ3008357.1"/>
    <property type="molecule type" value="Genomic_DNA"/>
</dbReference>
<organism evidence="1 2">
    <name type="scientific">Trametes sanguinea</name>
    <dbReference type="NCBI Taxonomy" id="158606"/>
    <lineage>
        <taxon>Eukaryota</taxon>
        <taxon>Fungi</taxon>
        <taxon>Dikarya</taxon>
        <taxon>Basidiomycota</taxon>
        <taxon>Agaricomycotina</taxon>
        <taxon>Agaricomycetes</taxon>
        <taxon>Polyporales</taxon>
        <taxon>Polyporaceae</taxon>
        <taxon>Trametes</taxon>
    </lineage>
</organism>
<keyword evidence="2" id="KW-1185">Reference proteome</keyword>
<comment type="caution">
    <text evidence="1">The sequence shown here is derived from an EMBL/GenBank/DDBJ whole genome shotgun (WGS) entry which is preliminary data.</text>
</comment>
<accession>A0ACC1Q345</accession>
<evidence type="ECO:0000313" key="2">
    <source>
        <dbReference type="Proteomes" id="UP001144978"/>
    </source>
</evidence>
<name>A0ACC1Q345_9APHY</name>
<proteinExistence type="predicted"/>